<proteinExistence type="predicted"/>
<dbReference type="EMBL" id="JADMCD010000009">
    <property type="protein sequence ID" value="MBF8642290.1"/>
    <property type="molecule type" value="Genomic_DNA"/>
</dbReference>
<dbReference type="RefSeq" id="WP_073450221.1">
    <property type="nucleotide sequence ID" value="NZ_FQYS01000009.1"/>
</dbReference>
<dbReference type="Proteomes" id="UP000626180">
    <property type="component" value="Unassembled WGS sequence"/>
</dbReference>
<reference evidence="1 2" key="1">
    <citation type="submission" date="2020-10" db="EMBL/GenBank/DDBJ databases">
        <title>Genome sequences of Pseudomonas isolates.</title>
        <authorList>
            <person name="Wessels L."/>
            <person name="Reich F."/>
            <person name="Hammerl J."/>
        </authorList>
    </citation>
    <scope>NUCLEOTIDE SEQUENCE [LARGE SCALE GENOMIC DNA]</scope>
    <source>
        <strain evidence="1 2">20-MO00624-0</strain>
    </source>
</reference>
<comment type="caution">
    <text evidence="1">The sequence shown here is derived from an EMBL/GenBank/DDBJ whole genome shotgun (WGS) entry which is preliminary data.</text>
</comment>
<evidence type="ECO:0000313" key="2">
    <source>
        <dbReference type="Proteomes" id="UP000626180"/>
    </source>
</evidence>
<organism evidence="1 2">
    <name type="scientific">Pseudomonas luteola</name>
    <dbReference type="NCBI Taxonomy" id="47886"/>
    <lineage>
        <taxon>Bacteria</taxon>
        <taxon>Pseudomonadati</taxon>
        <taxon>Pseudomonadota</taxon>
        <taxon>Gammaproteobacteria</taxon>
        <taxon>Pseudomonadales</taxon>
        <taxon>Pseudomonadaceae</taxon>
        <taxon>Pseudomonas</taxon>
    </lineage>
</organism>
<protein>
    <submittedName>
        <fullName evidence="1">Replication protein P</fullName>
    </submittedName>
</protein>
<dbReference type="Pfam" id="PF06992">
    <property type="entry name" value="Phage_lambda_P"/>
    <property type="match status" value="1"/>
</dbReference>
<name>A0ABS0FPI9_PSELU</name>
<keyword evidence="2" id="KW-1185">Reference proteome</keyword>
<sequence>MQNAKDLVPAATAKIVRAENRFVNEPASIDQGSARVVNMLFKELQSIFPAWKQAWPTDEALNQAKKTWTKGFRDAGINTIEQIKFGIQACRNLGQDFAPSVGRFIKMCEPTAEMLGLPSADKAYAEACRNAHPSADRHWTHAAVMHAANETGFYNLNTLKEDESKKLFNRNYDIACRMVAKGEPLKEIPKALPSEVSVPAKPETVNRELAKMRAMLKGGRT</sequence>
<accession>A0ABS0FPI9</accession>
<evidence type="ECO:0000313" key="1">
    <source>
        <dbReference type="EMBL" id="MBF8642290.1"/>
    </source>
</evidence>
<dbReference type="InterPro" id="IPR009731">
    <property type="entry name" value="P-like"/>
</dbReference>
<gene>
    <name evidence="1" type="ORF">IRZ65_16540</name>
</gene>